<sequence length="151" mass="16488">MRLRTGGVERSVLRQDVVSHHFCVAHGTEHDCHPYGMFISRAEFNEGLVQALPSARPPGEVSAQDEVLAARVQVLADEGKLFSHGHLHLGNICVEGDANVTGLIDWGGAGLSIHQCDYLEEAALVQAILGRCVEEGVLPGRERRLWFVARV</sequence>
<dbReference type="InterPro" id="IPR002575">
    <property type="entry name" value="Aminoglycoside_PTrfase"/>
</dbReference>
<keyword evidence="3" id="KW-1185">Reference proteome</keyword>
<feature type="domain" description="Aminoglycoside phosphotransferase" evidence="1">
    <location>
        <begin position="62"/>
        <end position="117"/>
    </location>
</feature>
<name>A0A177CS99_9PLEO</name>
<evidence type="ECO:0000313" key="3">
    <source>
        <dbReference type="Proteomes" id="UP000077069"/>
    </source>
</evidence>
<protein>
    <recommendedName>
        <fullName evidence="1">Aminoglycoside phosphotransferase domain-containing protein</fullName>
    </recommendedName>
</protein>
<dbReference type="AlphaFoldDB" id="A0A177CS99"/>
<evidence type="ECO:0000259" key="1">
    <source>
        <dbReference type="Pfam" id="PF01636"/>
    </source>
</evidence>
<dbReference type="RefSeq" id="XP_018040125.1">
    <property type="nucleotide sequence ID" value="XM_018182508.1"/>
</dbReference>
<reference evidence="2 3" key="1">
    <citation type="submission" date="2016-05" db="EMBL/GenBank/DDBJ databases">
        <title>Comparative analysis of secretome profiles of manganese(II)-oxidizing ascomycete fungi.</title>
        <authorList>
            <consortium name="DOE Joint Genome Institute"/>
            <person name="Zeiner C.A."/>
            <person name="Purvine S.O."/>
            <person name="Zink E.M."/>
            <person name="Wu S."/>
            <person name="Pasa-Tolic L."/>
            <person name="Chaput D.L."/>
            <person name="Haridas S."/>
            <person name="Grigoriev I.V."/>
            <person name="Santelli C.M."/>
            <person name="Hansel C.M."/>
        </authorList>
    </citation>
    <scope>NUCLEOTIDE SEQUENCE [LARGE SCALE GENOMIC DNA]</scope>
    <source>
        <strain evidence="2 3">AP3s5-JAC2a</strain>
    </source>
</reference>
<dbReference type="Gene3D" id="3.90.1200.10">
    <property type="match status" value="1"/>
</dbReference>
<dbReference type="InterPro" id="IPR011009">
    <property type="entry name" value="Kinase-like_dom_sf"/>
</dbReference>
<gene>
    <name evidence="2" type="ORF">CC84DRAFT_1213155</name>
</gene>
<dbReference type="OrthoDB" id="2906425at2759"/>
<dbReference type="InParanoid" id="A0A177CS99"/>
<evidence type="ECO:0000313" key="2">
    <source>
        <dbReference type="EMBL" id="OAG09760.1"/>
    </source>
</evidence>
<dbReference type="Pfam" id="PF01636">
    <property type="entry name" value="APH"/>
    <property type="match status" value="1"/>
</dbReference>
<dbReference type="EMBL" id="KV441549">
    <property type="protein sequence ID" value="OAG09760.1"/>
    <property type="molecule type" value="Genomic_DNA"/>
</dbReference>
<dbReference type="SUPFAM" id="SSF56112">
    <property type="entry name" value="Protein kinase-like (PK-like)"/>
    <property type="match status" value="1"/>
</dbReference>
<dbReference type="STRING" id="1460663.A0A177CS99"/>
<organism evidence="2 3">
    <name type="scientific">Paraphaeosphaeria sporulosa</name>
    <dbReference type="NCBI Taxonomy" id="1460663"/>
    <lineage>
        <taxon>Eukaryota</taxon>
        <taxon>Fungi</taxon>
        <taxon>Dikarya</taxon>
        <taxon>Ascomycota</taxon>
        <taxon>Pezizomycotina</taxon>
        <taxon>Dothideomycetes</taxon>
        <taxon>Pleosporomycetidae</taxon>
        <taxon>Pleosporales</taxon>
        <taxon>Massarineae</taxon>
        <taxon>Didymosphaeriaceae</taxon>
        <taxon>Paraphaeosphaeria</taxon>
    </lineage>
</organism>
<dbReference type="GeneID" id="28765994"/>
<accession>A0A177CS99</accession>
<dbReference type="Proteomes" id="UP000077069">
    <property type="component" value="Unassembled WGS sequence"/>
</dbReference>
<proteinExistence type="predicted"/>